<keyword evidence="1" id="KW-1133">Transmembrane helix</keyword>
<dbReference type="Proteomes" id="UP001175226">
    <property type="component" value="Unassembled WGS sequence"/>
</dbReference>
<sequence length="281" mass="33397">MEHMDIHFSTRLMRMSEDMNTILLTIPQVINVLILSLVSFHRNALSLFTQTAYGAPMRRETILPILVTVRDVFVEFLNAVSAVWKESYRFIEQCYLIMESERLERFQHGEQHLSALRKSHMQAKRIEPLLEGSLDKAEELLASELRGSRSVEHVLGFTKRFFELSSYRVDVMEDLPRRMNMIRRDVREIMDCLYYLEEEMSRIKMLLWDHKLRACIERGDVKDLLLETCWSDLGLRRRMVRSWIINSLYKYGSSEIPIDSRHLPAQGRDRQMRDWWNLLGP</sequence>
<keyword evidence="1" id="KW-0812">Transmembrane</keyword>
<organism evidence="2 3">
    <name type="scientific">Armillaria borealis</name>
    <dbReference type="NCBI Taxonomy" id="47425"/>
    <lineage>
        <taxon>Eukaryota</taxon>
        <taxon>Fungi</taxon>
        <taxon>Dikarya</taxon>
        <taxon>Basidiomycota</taxon>
        <taxon>Agaricomycotina</taxon>
        <taxon>Agaricomycetes</taxon>
        <taxon>Agaricomycetidae</taxon>
        <taxon>Agaricales</taxon>
        <taxon>Marasmiineae</taxon>
        <taxon>Physalacriaceae</taxon>
        <taxon>Armillaria</taxon>
    </lineage>
</organism>
<gene>
    <name evidence="2" type="ORF">EV421DRAFT_1961294</name>
</gene>
<feature type="transmembrane region" description="Helical" evidence="1">
    <location>
        <begin position="21"/>
        <end position="40"/>
    </location>
</feature>
<dbReference type="AlphaFoldDB" id="A0AA39MNK1"/>
<evidence type="ECO:0000256" key="1">
    <source>
        <dbReference type="SAM" id="Phobius"/>
    </source>
</evidence>
<accession>A0AA39MNK1</accession>
<evidence type="ECO:0000313" key="2">
    <source>
        <dbReference type="EMBL" id="KAK0440523.1"/>
    </source>
</evidence>
<keyword evidence="3" id="KW-1185">Reference proteome</keyword>
<protein>
    <submittedName>
        <fullName evidence="2">Uncharacterized protein</fullName>
    </submittedName>
</protein>
<proteinExistence type="predicted"/>
<keyword evidence="1" id="KW-0472">Membrane</keyword>
<dbReference type="EMBL" id="JAUEPT010000033">
    <property type="protein sequence ID" value="KAK0440523.1"/>
    <property type="molecule type" value="Genomic_DNA"/>
</dbReference>
<evidence type="ECO:0000313" key="3">
    <source>
        <dbReference type="Proteomes" id="UP001175226"/>
    </source>
</evidence>
<reference evidence="2" key="1">
    <citation type="submission" date="2023-06" db="EMBL/GenBank/DDBJ databases">
        <authorList>
            <consortium name="Lawrence Berkeley National Laboratory"/>
            <person name="Ahrendt S."/>
            <person name="Sahu N."/>
            <person name="Indic B."/>
            <person name="Wong-Bajracharya J."/>
            <person name="Merenyi Z."/>
            <person name="Ke H.-M."/>
            <person name="Monk M."/>
            <person name="Kocsube S."/>
            <person name="Drula E."/>
            <person name="Lipzen A."/>
            <person name="Balint B."/>
            <person name="Henrissat B."/>
            <person name="Andreopoulos B."/>
            <person name="Martin F.M."/>
            <person name="Harder C.B."/>
            <person name="Rigling D."/>
            <person name="Ford K.L."/>
            <person name="Foster G.D."/>
            <person name="Pangilinan J."/>
            <person name="Papanicolaou A."/>
            <person name="Barry K."/>
            <person name="LaButti K."/>
            <person name="Viragh M."/>
            <person name="Koriabine M."/>
            <person name="Yan M."/>
            <person name="Riley R."/>
            <person name="Champramary S."/>
            <person name="Plett K.L."/>
            <person name="Tsai I.J."/>
            <person name="Slot J."/>
            <person name="Sipos G."/>
            <person name="Plett J."/>
            <person name="Nagy L.G."/>
            <person name="Grigoriev I.V."/>
        </authorList>
    </citation>
    <scope>NUCLEOTIDE SEQUENCE</scope>
    <source>
        <strain evidence="2">FPL87.14</strain>
    </source>
</reference>
<name>A0AA39MNK1_9AGAR</name>
<comment type="caution">
    <text evidence="2">The sequence shown here is derived from an EMBL/GenBank/DDBJ whole genome shotgun (WGS) entry which is preliminary data.</text>
</comment>